<dbReference type="AlphaFoldDB" id="A0A4C1YB17"/>
<feature type="region of interest" description="Disordered" evidence="1">
    <location>
        <begin position="96"/>
        <end position="118"/>
    </location>
</feature>
<gene>
    <name evidence="2" type="ORF">EVAR_49317_1</name>
</gene>
<dbReference type="EMBL" id="BGZK01001134">
    <property type="protein sequence ID" value="GBP72134.1"/>
    <property type="molecule type" value="Genomic_DNA"/>
</dbReference>
<organism evidence="2 3">
    <name type="scientific">Eumeta variegata</name>
    <name type="common">Bagworm moth</name>
    <name type="synonym">Eumeta japonica</name>
    <dbReference type="NCBI Taxonomy" id="151549"/>
    <lineage>
        <taxon>Eukaryota</taxon>
        <taxon>Metazoa</taxon>
        <taxon>Ecdysozoa</taxon>
        <taxon>Arthropoda</taxon>
        <taxon>Hexapoda</taxon>
        <taxon>Insecta</taxon>
        <taxon>Pterygota</taxon>
        <taxon>Neoptera</taxon>
        <taxon>Endopterygota</taxon>
        <taxon>Lepidoptera</taxon>
        <taxon>Glossata</taxon>
        <taxon>Ditrysia</taxon>
        <taxon>Tineoidea</taxon>
        <taxon>Psychidae</taxon>
        <taxon>Oiketicinae</taxon>
        <taxon>Eumeta</taxon>
    </lineage>
</organism>
<sequence>MNQFPRPRRVRRGVTGGHRVSDDGLQRPRPRATSAELPRQRRSNIRPISASIPRNSRLDRPDAHGHRGGRCATPRARRPPLCQYISGCCDTGRALAASTGSRPNAPRPPPQPHHGADIGLHSAVSAAVGGDRSGGLRRNVEKLEPRPFGDGNFGNAKLLQILVSTRSSLFINSLNRLIEDLVLVGGTFVH</sequence>
<keyword evidence="3" id="KW-1185">Reference proteome</keyword>
<reference evidence="2 3" key="1">
    <citation type="journal article" date="2019" name="Commun. Biol.">
        <title>The bagworm genome reveals a unique fibroin gene that provides high tensile strength.</title>
        <authorList>
            <person name="Kono N."/>
            <person name="Nakamura H."/>
            <person name="Ohtoshi R."/>
            <person name="Tomita M."/>
            <person name="Numata K."/>
            <person name="Arakawa K."/>
        </authorList>
    </citation>
    <scope>NUCLEOTIDE SEQUENCE [LARGE SCALE GENOMIC DNA]</scope>
</reference>
<evidence type="ECO:0000256" key="1">
    <source>
        <dbReference type="SAM" id="MobiDB-lite"/>
    </source>
</evidence>
<feature type="region of interest" description="Disordered" evidence="1">
    <location>
        <begin position="1"/>
        <end position="76"/>
    </location>
</feature>
<protein>
    <submittedName>
        <fullName evidence="2">Uncharacterized protein</fullName>
    </submittedName>
</protein>
<accession>A0A4C1YB17</accession>
<feature type="compositionally biased region" description="Basic residues" evidence="1">
    <location>
        <begin position="1"/>
        <end position="12"/>
    </location>
</feature>
<dbReference type="Proteomes" id="UP000299102">
    <property type="component" value="Unassembled WGS sequence"/>
</dbReference>
<name>A0A4C1YB17_EUMVA</name>
<evidence type="ECO:0000313" key="3">
    <source>
        <dbReference type="Proteomes" id="UP000299102"/>
    </source>
</evidence>
<comment type="caution">
    <text evidence="2">The sequence shown here is derived from an EMBL/GenBank/DDBJ whole genome shotgun (WGS) entry which is preliminary data.</text>
</comment>
<proteinExistence type="predicted"/>
<feature type="compositionally biased region" description="Basic and acidic residues" evidence="1">
    <location>
        <begin position="56"/>
        <end position="65"/>
    </location>
</feature>
<evidence type="ECO:0000313" key="2">
    <source>
        <dbReference type="EMBL" id="GBP72134.1"/>
    </source>
</evidence>